<proteinExistence type="predicted"/>
<evidence type="ECO:0000313" key="1">
    <source>
        <dbReference type="EMBL" id="KKK91852.1"/>
    </source>
</evidence>
<accession>A0A0F8ZDL0</accession>
<dbReference type="AlphaFoldDB" id="A0A0F8ZDL0"/>
<sequence>MRYGFGLYPHGVWFGFGQIQFRRRAIDLCLFKRVDGYNKLWLTVGQGCSLDWLKG</sequence>
<organism evidence="1">
    <name type="scientific">marine sediment metagenome</name>
    <dbReference type="NCBI Taxonomy" id="412755"/>
    <lineage>
        <taxon>unclassified sequences</taxon>
        <taxon>metagenomes</taxon>
        <taxon>ecological metagenomes</taxon>
    </lineage>
</organism>
<protein>
    <submittedName>
        <fullName evidence="1">Uncharacterized protein</fullName>
    </submittedName>
</protein>
<gene>
    <name evidence="1" type="ORF">LCGC14_2708770</name>
</gene>
<comment type="caution">
    <text evidence="1">The sequence shown here is derived from an EMBL/GenBank/DDBJ whole genome shotgun (WGS) entry which is preliminary data.</text>
</comment>
<reference evidence="1" key="1">
    <citation type="journal article" date="2015" name="Nature">
        <title>Complex archaea that bridge the gap between prokaryotes and eukaryotes.</title>
        <authorList>
            <person name="Spang A."/>
            <person name="Saw J.H."/>
            <person name="Jorgensen S.L."/>
            <person name="Zaremba-Niedzwiedzka K."/>
            <person name="Martijn J."/>
            <person name="Lind A.E."/>
            <person name="van Eijk R."/>
            <person name="Schleper C."/>
            <person name="Guy L."/>
            <person name="Ettema T.J."/>
        </authorList>
    </citation>
    <scope>NUCLEOTIDE SEQUENCE</scope>
</reference>
<dbReference type="EMBL" id="LAZR01048472">
    <property type="protein sequence ID" value="KKK91852.1"/>
    <property type="molecule type" value="Genomic_DNA"/>
</dbReference>
<name>A0A0F8ZDL0_9ZZZZ</name>